<comment type="caution">
    <text evidence="4">The sequence shown here is derived from an EMBL/GenBank/DDBJ whole genome shotgun (WGS) entry which is preliminary data.</text>
</comment>
<proteinExistence type="inferred from homology"/>
<organism evidence="4 5">
    <name type="scientific">Lacisediminihabitans profunda</name>
    <dbReference type="NCBI Taxonomy" id="2594790"/>
    <lineage>
        <taxon>Bacteria</taxon>
        <taxon>Bacillati</taxon>
        <taxon>Actinomycetota</taxon>
        <taxon>Actinomycetes</taxon>
        <taxon>Micrococcales</taxon>
        <taxon>Microbacteriaceae</taxon>
        <taxon>Lacisediminihabitans</taxon>
    </lineage>
</organism>
<protein>
    <submittedName>
        <fullName evidence="4">Alpha/beta fold hydrolase</fullName>
    </submittedName>
</protein>
<evidence type="ECO:0000256" key="2">
    <source>
        <dbReference type="ARBA" id="ARBA00022801"/>
    </source>
</evidence>
<dbReference type="RefSeq" id="WP_147783060.1">
    <property type="nucleotide sequence ID" value="NZ_VRMG01000005.1"/>
</dbReference>
<dbReference type="GO" id="GO:0016787">
    <property type="term" value="F:hydrolase activity"/>
    <property type="evidence" value="ECO:0007669"/>
    <property type="project" value="UniProtKB-KW"/>
</dbReference>
<feature type="domain" description="Phospholipase/carboxylesterase/thioesterase" evidence="3">
    <location>
        <begin position="107"/>
        <end position="212"/>
    </location>
</feature>
<dbReference type="Pfam" id="PF02230">
    <property type="entry name" value="Abhydrolase_2"/>
    <property type="match status" value="1"/>
</dbReference>
<dbReference type="AlphaFoldDB" id="A0A5C8UU49"/>
<dbReference type="InterPro" id="IPR029058">
    <property type="entry name" value="AB_hydrolase_fold"/>
</dbReference>
<dbReference type="InterPro" id="IPR003140">
    <property type="entry name" value="PLipase/COase/thioEstase"/>
</dbReference>
<name>A0A5C8UU49_9MICO</name>
<dbReference type="Proteomes" id="UP000321379">
    <property type="component" value="Unassembled WGS sequence"/>
</dbReference>
<evidence type="ECO:0000259" key="3">
    <source>
        <dbReference type="Pfam" id="PF02230"/>
    </source>
</evidence>
<evidence type="ECO:0000256" key="1">
    <source>
        <dbReference type="ARBA" id="ARBA00006499"/>
    </source>
</evidence>
<gene>
    <name evidence="4" type="ORF">FVP33_07990</name>
</gene>
<dbReference type="PANTHER" id="PTHR10655">
    <property type="entry name" value="LYSOPHOSPHOLIPASE-RELATED"/>
    <property type="match status" value="1"/>
</dbReference>
<dbReference type="EMBL" id="VRMG01000005">
    <property type="protein sequence ID" value="TXN31473.1"/>
    <property type="molecule type" value="Genomic_DNA"/>
</dbReference>
<accession>A0A5C8UU49</accession>
<evidence type="ECO:0000313" key="4">
    <source>
        <dbReference type="EMBL" id="TXN31473.1"/>
    </source>
</evidence>
<dbReference type="SUPFAM" id="SSF53474">
    <property type="entry name" value="alpha/beta-Hydrolases"/>
    <property type="match status" value="1"/>
</dbReference>
<dbReference type="InterPro" id="IPR050565">
    <property type="entry name" value="LYPA1-2/EST-like"/>
</dbReference>
<evidence type="ECO:0000313" key="5">
    <source>
        <dbReference type="Proteomes" id="UP000321379"/>
    </source>
</evidence>
<reference evidence="4 5" key="1">
    <citation type="submission" date="2019-08" db="EMBL/GenBank/DDBJ databases">
        <title>Bacterial whole genome sequence for Glaciihabitans sp. CHu50b-6-2.</title>
        <authorList>
            <person name="Jin L."/>
        </authorList>
    </citation>
    <scope>NUCLEOTIDE SEQUENCE [LARGE SCALE GENOMIC DNA]</scope>
    <source>
        <strain evidence="4 5">CHu50b-6-2</strain>
    </source>
</reference>
<sequence length="215" mass="22812">MSSSFAIDPSAVVWSVPEAERVQALASRPLLVLLHGRGSHENDLFALAPLLPSQAVIASVRAPLALGDGFSWFPVGEPGLPSLVAADAAVSAVLEWLDTVPAMGPVGLLGFSQGGAMTLHLARHAPERFAAFVNLAGFVIQGEAPADERLEVLRPPVFWGRDAADPVIPQSAIERTVAWLPSHSTLTTRLYSGIGHSISRDELDDVNEFLAANLR</sequence>
<keyword evidence="2 4" id="KW-0378">Hydrolase</keyword>
<comment type="similarity">
    <text evidence="1">Belongs to the AB hydrolase superfamily. AB hydrolase 2 family.</text>
</comment>
<dbReference type="Gene3D" id="3.40.50.1820">
    <property type="entry name" value="alpha/beta hydrolase"/>
    <property type="match status" value="1"/>
</dbReference>
<keyword evidence="5" id="KW-1185">Reference proteome</keyword>
<dbReference type="PANTHER" id="PTHR10655:SF17">
    <property type="entry name" value="LYSOPHOSPHOLIPASE-LIKE PROTEIN 1"/>
    <property type="match status" value="1"/>
</dbReference>